<dbReference type="GO" id="GO:0005975">
    <property type="term" value="P:carbohydrate metabolic process"/>
    <property type="evidence" value="ECO:0007669"/>
    <property type="project" value="InterPro"/>
</dbReference>
<feature type="non-terminal residue" evidence="2">
    <location>
        <position position="1"/>
    </location>
</feature>
<gene>
    <name evidence="2" type="ORF">S03H2_49261</name>
</gene>
<organism evidence="2">
    <name type="scientific">marine sediment metagenome</name>
    <dbReference type="NCBI Taxonomy" id="412755"/>
    <lineage>
        <taxon>unclassified sequences</taxon>
        <taxon>metagenomes</taxon>
        <taxon>ecological metagenomes</taxon>
    </lineage>
</organism>
<feature type="non-terminal residue" evidence="2">
    <location>
        <position position="263"/>
    </location>
</feature>
<comment type="caution">
    <text evidence="2">The sequence shown here is derived from an EMBL/GenBank/DDBJ whole genome shotgun (WGS) entry which is preliminary data.</text>
</comment>
<dbReference type="EMBL" id="BARU01031115">
    <property type="protein sequence ID" value="GAH71017.1"/>
    <property type="molecule type" value="Genomic_DNA"/>
</dbReference>
<proteinExistence type="predicted"/>
<accession>X1HNI2</accession>
<evidence type="ECO:0000313" key="2">
    <source>
        <dbReference type="EMBL" id="GAH71017.1"/>
    </source>
</evidence>
<feature type="domain" description="Beta-galactosidase trimerisation" evidence="1">
    <location>
        <begin position="5"/>
        <end position="115"/>
    </location>
</feature>
<dbReference type="GO" id="GO:0004565">
    <property type="term" value="F:beta-galactosidase activity"/>
    <property type="evidence" value="ECO:0007669"/>
    <property type="project" value="InterPro"/>
</dbReference>
<dbReference type="InterPro" id="IPR029062">
    <property type="entry name" value="Class_I_gatase-like"/>
</dbReference>
<evidence type="ECO:0000259" key="1">
    <source>
        <dbReference type="Pfam" id="PF08532"/>
    </source>
</evidence>
<name>X1HNI2_9ZZZZ</name>
<dbReference type="AlphaFoldDB" id="X1HNI2"/>
<sequence>ISAQEAEAIRTFVAEGGTVVADVRPGVFDDHHLALETGALDDVFGISRTGREAAVQEPLEVSAELHGTPIAISLEQVRLDPGVRAASAEALGQSGETPTLLVNRFGAGRAILLNFQIPVSRENEAEANSTRGLLRALYEASGASAAVSVGAPGGGAIPFAETRIWRNGDALVFGTYRKMRCAWFNPSSGTIAGEPVPAEITVPAGYHVYDLRAGKYLGEVTSLDATLRWGRANFYAALLYRLQGLGVSVTPEAPQPESMVTAT</sequence>
<dbReference type="Gene3D" id="3.40.50.880">
    <property type="match status" value="1"/>
</dbReference>
<reference evidence="2" key="1">
    <citation type="journal article" date="2014" name="Front. Microbiol.">
        <title>High frequency of phylogenetically diverse reductive dehalogenase-homologous genes in deep subseafloor sedimentary metagenomes.</title>
        <authorList>
            <person name="Kawai M."/>
            <person name="Futagami T."/>
            <person name="Toyoda A."/>
            <person name="Takaki Y."/>
            <person name="Nishi S."/>
            <person name="Hori S."/>
            <person name="Arai W."/>
            <person name="Tsubouchi T."/>
            <person name="Morono Y."/>
            <person name="Uchiyama I."/>
            <person name="Ito T."/>
            <person name="Fujiyama A."/>
            <person name="Inagaki F."/>
            <person name="Takami H."/>
        </authorList>
    </citation>
    <scope>NUCLEOTIDE SEQUENCE</scope>
    <source>
        <strain evidence="2">Expedition CK06-06</strain>
    </source>
</reference>
<dbReference type="Pfam" id="PF08532">
    <property type="entry name" value="Glyco_hydro_42M"/>
    <property type="match status" value="1"/>
</dbReference>
<dbReference type="InterPro" id="IPR013738">
    <property type="entry name" value="Beta_galactosidase_Trimer"/>
</dbReference>
<protein>
    <recommendedName>
        <fullName evidence="1">Beta-galactosidase trimerisation domain-containing protein</fullName>
    </recommendedName>
</protein>